<evidence type="ECO:0000313" key="11">
    <source>
        <dbReference type="EMBL" id="GIY74202.1"/>
    </source>
</evidence>
<evidence type="ECO:0000256" key="2">
    <source>
        <dbReference type="ARBA" id="ARBA00022448"/>
    </source>
</evidence>
<dbReference type="PROSITE" id="PS50042">
    <property type="entry name" value="CNMP_BINDING_3"/>
    <property type="match status" value="1"/>
</dbReference>
<comment type="subcellular location">
    <subcellularLocation>
        <location evidence="1">Membrane</location>
        <topology evidence="1">Multi-pass membrane protein</topology>
    </subcellularLocation>
</comment>
<dbReference type="SUPFAM" id="SSF51206">
    <property type="entry name" value="cAMP-binding domain-like"/>
    <property type="match status" value="1"/>
</dbReference>
<dbReference type="GO" id="GO:0044877">
    <property type="term" value="F:protein-containing complex binding"/>
    <property type="evidence" value="ECO:0007669"/>
    <property type="project" value="TreeGrafter"/>
</dbReference>
<keyword evidence="7" id="KW-0407">Ion channel</keyword>
<sequence length="478" mass="55594">MSIEEKLQSLQSLSLPEESDGWRQNTRLSSPGKSRALCRHSSTERIWSRKLVQPPHAIPSPPLESSSDNDPISPIHQSRPRLQSLIEEEKSSIDSWSQTISFYCCSIRKKLIPTFPRIIDPQSKLYIIWLFFVMMSYAYNAWSIIFRAVFPYQTSDNIPIFLTFDYIADIIYLFDIALFKVRLQFLHNGFWVEDYKKTKANYFRKRDFKLDVLSLLPLDLLYFVYGINPLFRLPRFLKNHSHPDVHDVSYSSKCVRILRHVYLGRYIRCFYFATKTATSIGKNPKPENEIEYIFMTISWLMGVFIFAFLVGQSNAIPPANGSNRHVHEKFESSDDLQRRVRMWLNHNWEQQKTFNVGKILDTLPRKMKTDVAINVHYKTLVKVQLFKGEVGKEMYIVNKGIVEVLNGDKGDVLATLTKGSVFGEISNIYENSSNESQRTPKDSYEYGNIIKENEARAKAVRSRQESSSTTEDIRGRMI</sequence>
<evidence type="ECO:0000256" key="5">
    <source>
        <dbReference type="ARBA" id="ARBA00023065"/>
    </source>
</evidence>
<accession>A0AAV4VV99</accession>
<dbReference type="GO" id="GO:0030553">
    <property type="term" value="F:cGMP binding"/>
    <property type="evidence" value="ECO:0007669"/>
    <property type="project" value="TreeGrafter"/>
</dbReference>
<reference evidence="11 12" key="1">
    <citation type="submission" date="2021-06" db="EMBL/GenBank/DDBJ databases">
        <title>Caerostris extrusa draft genome.</title>
        <authorList>
            <person name="Kono N."/>
            <person name="Arakawa K."/>
        </authorList>
    </citation>
    <scope>NUCLEOTIDE SEQUENCE [LARGE SCALE GENOMIC DNA]</scope>
</reference>
<keyword evidence="5" id="KW-0406">Ion transport</keyword>
<feature type="transmembrane region" description="Helical" evidence="9">
    <location>
        <begin position="125"/>
        <end position="146"/>
    </location>
</feature>
<gene>
    <name evidence="11" type="primary">CNGB1</name>
    <name evidence="11" type="ORF">CEXT_585951</name>
</gene>
<feature type="transmembrane region" description="Helical" evidence="9">
    <location>
        <begin position="292"/>
        <end position="310"/>
    </location>
</feature>
<dbReference type="InterPro" id="IPR005821">
    <property type="entry name" value="Ion_trans_dom"/>
</dbReference>
<keyword evidence="3 9" id="KW-0812">Transmembrane</keyword>
<dbReference type="PANTHER" id="PTHR45638">
    <property type="entry name" value="CYCLIC NUCLEOTIDE-GATED CATION CHANNEL SUBUNIT A"/>
    <property type="match status" value="1"/>
</dbReference>
<dbReference type="Pfam" id="PF00027">
    <property type="entry name" value="cNMP_binding"/>
    <property type="match status" value="1"/>
</dbReference>
<dbReference type="CDD" id="cd00038">
    <property type="entry name" value="CAP_ED"/>
    <property type="match status" value="1"/>
</dbReference>
<keyword evidence="4 9" id="KW-1133">Transmembrane helix</keyword>
<evidence type="ECO:0000256" key="6">
    <source>
        <dbReference type="ARBA" id="ARBA00023136"/>
    </source>
</evidence>
<dbReference type="GO" id="GO:0005886">
    <property type="term" value="C:plasma membrane"/>
    <property type="evidence" value="ECO:0007669"/>
    <property type="project" value="TreeGrafter"/>
</dbReference>
<protein>
    <submittedName>
        <fullName evidence="11">Cyclic nucleotide-gated cation channel beta-1</fullName>
    </submittedName>
</protein>
<dbReference type="InterPro" id="IPR000595">
    <property type="entry name" value="cNMP-bd_dom"/>
</dbReference>
<feature type="region of interest" description="Disordered" evidence="8">
    <location>
        <begin position="1"/>
        <end position="73"/>
    </location>
</feature>
<dbReference type="PANTHER" id="PTHR45638:SF1">
    <property type="entry name" value="CYCLIC NUCLEOTIDE-GATED ION CHANNEL SUBUNIT B, ISOFORM A"/>
    <property type="match status" value="1"/>
</dbReference>
<dbReference type="SUPFAM" id="SSF81324">
    <property type="entry name" value="Voltage-gated potassium channels"/>
    <property type="match status" value="1"/>
</dbReference>
<keyword evidence="6 9" id="KW-0472">Membrane</keyword>
<dbReference type="AlphaFoldDB" id="A0AAV4VV99"/>
<dbReference type="GO" id="GO:0005222">
    <property type="term" value="F:intracellularly cAMP-activated cation channel activity"/>
    <property type="evidence" value="ECO:0007669"/>
    <property type="project" value="TreeGrafter"/>
</dbReference>
<keyword evidence="12" id="KW-1185">Reference proteome</keyword>
<dbReference type="Gene3D" id="1.10.287.630">
    <property type="entry name" value="Helix hairpin bin"/>
    <property type="match status" value="1"/>
</dbReference>
<evidence type="ECO:0000256" key="3">
    <source>
        <dbReference type="ARBA" id="ARBA00022692"/>
    </source>
</evidence>
<proteinExistence type="predicted"/>
<evidence type="ECO:0000313" key="12">
    <source>
        <dbReference type="Proteomes" id="UP001054945"/>
    </source>
</evidence>
<feature type="compositionally biased region" description="Polar residues" evidence="8">
    <location>
        <begin position="22"/>
        <end position="32"/>
    </location>
</feature>
<evidence type="ECO:0000256" key="8">
    <source>
        <dbReference type="SAM" id="MobiDB-lite"/>
    </source>
</evidence>
<dbReference type="EMBL" id="BPLR01015180">
    <property type="protein sequence ID" value="GIY74202.1"/>
    <property type="molecule type" value="Genomic_DNA"/>
</dbReference>
<dbReference type="Gene3D" id="2.60.120.10">
    <property type="entry name" value="Jelly Rolls"/>
    <property type="match status" value="1"/>
</dbReference>
<dbReference type="InterPro" id="IPR050866">
    <property type="entry name" value="CNG_cation_channel"/>
</dbReference>
<dbReference type="GO" id="GO:0005223">
    <property type="term" value="F:intracellularly cGMP-activated cation channel activity"/>
    <property type="evidence" value="ECO:0007669"/>
    <property type="project" value="TreeGrafter"/>
</dbReference>
<dbReference type="GO" id="GO:0017071">
    <property type="term" value="C:intracellular cyclic nucleotide activated cation channel complex"/>
    <property type="evidence" value="ECO:0007669"/>
    <property type="project" value="TreeGrafter"/>
</dbReference>
<evidence type="ECO:0000256" key="9">
    <source>
        <dbReference type="SAM" id="Phobius"/>
    </source>
</evidence>
<dbReference type="Proteomes" id="UP001054945">
    <property type="component" value="Unassembled WGS sequence"/>
</dbReference>
<dbReference type="InterPro" id="IPR018490">
    <property type="entry name" value="cNMP-bd_dom_sf"/>
</dbReference>
<organism evidence="11 12">
    <name type="scientific">Caerostris extrusa</name>
    <name type="common">Bark spider</name>
    <name type="synonym">Caerostris bankana</name>
    <dbReference type="NCBI Taxonomy" id="172846"/>
    <lineage>
        <taxon>Eukaryota</taxon>
        <taxon>Metazoa</taxon>
        <taxon>Ecdysozoa</taxon>
        <taxon>Arthropoda</taxon>
        <taxon>Chelicerata</taxon>
        <taxon>Arachnida</taxon>
        <taxon>Araneae</taxon>
        <taxon>Araneomorphae</taxon>
        <taxon>Entelegynae</taxon>
        <taxon>Araneoidea</taxon>
        <taxon>Araneidae</taxon>
        <taxon>Caerostris</taxon>
    </lineage>
</organism>
<dbReference type="InterPro" id="IPR014710">
    <property type="entry name" value="RmlC-like_jellyroll"/>
</dbReference>
<evidence type="ECO:0000256" key="1">
    <source>
        <dbReference type="ARBA" id="ARBA00004141"/>
    </source>
</evidence>
<dbReference type="Pfam" id="PF00520">
    <property type="entry name" value="Ion_trans"/>
    <property type="match status" value="1"/>
</dbReference>
<evidence type="ECO:0000259" key="10">
    <source>
        <dbReference type="PROSITE" id="PS50042"/>
    </source>
</evidence>
<keyword evidence="7" id="KW-1071">Ligand-gated ion channel</keyword>
<name>A0AAV4VV99_CAEEX</name>
<dbReference type="Gene3D" id="1.10.287.70">
    <property type="match status" value="1"/>
</dbReference>
<evidence type="ECO:0000256" key="4">
    <source>
        <dbReference type="ARBA" id="ARBA00022989"/>
    </source>
</evidence>
<comment type="caution">
    <text evidence="11">The sequence shown here is derived from an EMBL/GenBank/DDBJ whole genome shotgun (WGS) entry which is preliminary data.</text>
</comment>
<feature type="domain" description="Cyclic nucleotide-binding" evidence="10">
    <location>
        <begin position="387"/>
        <end position="439"/>
    </location>
</feature>
<evidence type="ECO:0000256" key="7">
    <source>
        <dbReference type="ARBA" id="ARBA00023286"/>
    </source>
</evidence>
<feature type="transmembrane region" description="Helical" evidence="9">
    <location>
        <begin position="212"/>
        <end position="231"/>
    </location>
</feature>
<feature type="region of interest" description="Disordered" evidence="8">
    <location>
        <begin position="455"/>
        <end position="478"/>
    </location>
</feature>
<keyword evidence="2" id="KW-0813">Transport</keyword>